<proteinExistence type="predicted"/>
<evidence type="ECO:0000313" key="4">
    <source>
        <dbReference type="Proteomes" id="UP000267900"/>
    </source>
</evidence>
<dbReference type="InterPro" id="IPR010982">
    <property type="entry name" value="Lambda_DNA-bd_dom_sf"/>
</dbReference>
<dbReference type="GO" id="GO:0003677">
    <property type="term" value="F:DNA binding"/>
    <property type="evidence" value="ECO:0007669"/>
    <property type="project" value="InterPro"/>
</dbReference>
<dbReference type="Pfam" id="PF01381">
    <property type="entry name" value="HTH_3"/>
    <property type="match status" value="1"/>
</dbReference>
<dbReference type="InterPro" id="IPR001387">
    <property type="entry name" value="Cro/C1-type_HTH"/>
</dbReference>
<dbReference type="AlphaFoldDB" id="A0A3S9PPN1"/>
<gene>
    <name evidence="3" type="ORF">EKH77_26920</name>
</gene>
<keyword evidence="4" id="KW-1185">Reference proteome</keyword>
<dbReference type="Proteomes" id="UP000267900">
    <property type="component" value="Chromosome"/>
</dbReference>
<protein>
    <submittedName>
        <fullName evidence="3">XRE family transcriptional regulator</fullName>
    </submittedName>
</protein>
<evidence type="ECO:0000259" key="2">
    <source>
        <dbReference type="PROSITE" id="PS50943"/>
    </source>
</evidence>
<dbReference type="OrthoDB" id="4734764at2"/>
<evidence type="ECO:0000313" key="3">
    <source>
        <dbReference type="EMBL" id="AZQ74359.1"/>
    </source>
</evidence>
<evidence type="ECO:0000256" key="1">
    <source>
        <dbReference type="SAM" id="MobiDB-lite"/>
    </source>
</evidence>
<name>A0A3S9PPN1_STRLT</name>
<accession>A0A3S9PPN1</accession>
<feature type="region of interest" description="Disordered" evidence="1">
    <location>
        <begin position="116"/>
        <end position="138"/>
    </location>
</feature>
<reference evidence="3 4" key="1">
    <citation type="submission" date="2018-12" db="EMBL/GenBank/DDBJ databases">
        <title>The whole draft genome of Streptomyce luteoverticillatus CGMCC 15060.</title>
        <authorList>
            <person name="Feng Z."/>
            <person name="Chen G."/>
            <person name="Zhang J."/>
            <person name="Zhu H."/>
            <person name="Yu X."/>
            <person name="Zhang W."/>
            <person name="Zhang X."/>
        </authorList>
    </citation>
    <scope>NUCLEOTIDE SEQUENCE [LARGE SCALE GENOMIC DNA]</scope>
    <source>
        <strain evidence="3 4">CGMCC 15060</strain>
    </source>
</reference>
<dbReference type="PROSITE" id="PS50943">
    <property type="entry name" value="HTH_CROC1"/>
    <property type="match status" value="1"/>
</dbReference>
<dbReference type="CDD" id="cd00093">
    <property type="entry name" value="HTH_XRE"/>
    <property type="match status" value="1"/>
</dbReference>
<feature type="domain" description="HTH cro/C1-type" evidence="2">
    <location>
        <begin position="74"/>
        <end position="106"/>
    </location>
</feature>
<dbReference type="RefSeq" id="WP_126916862.1">
    <property type="nucleotide sequence ID" value="NZ_CP034587.1"/>
</dbReference>
<dbReference type="SUPFAM" id="SSF47413">
    <property type="entry name" value="lambda repressor-like DNA-binding domains"/>
    <property type="match status" value="1"/>
</dbReference>
<dbReference type="EMBL" id="CP034587">
    <property type="protein sequence ID" value="AZQ74359.1"/>
    <property type="molecule type" value="Genomic_DNA"/>
</dbReference>
<organism evidence="3 4">
    <name type="scientific">Streptomyces luteoverticillatus</name>
    <name type="common">Streptoverticillium luteoverticillatus</name>
    <dbReference type="NCBI Taxonomy" id="66425"/>
    <lineage>
        <taxon>Bacteria</taxon>
        <taxon>Bacillati</taxon>
        <taxon>Actinomycetota</taxon>
        <taxon>Actinomycetes</taxon>
        <taxon>Kitasatosporales</taxon>
        <taxon>Streptomycetaceae</taxon>
        <taxon>Streptomyces</taxon>
    </lineage>
</organism>
<dbReference type="Gene3D" id="1.10.260.40">
    <property type="entry name" value="lambda repressor-like DNA-binding domains"/>
    <property type="match status" value="1"/>
</dbReference>
<sequence>MDRSIRPSASASVCTARRTFSHVPSADHLRCRSVAAPPATTLAGDAPDSAHYGRALSRNLERALEVTHQSLRPLAENTGITHSTISRVMHGKVMPDLGTLARLEAASGFQLWPGPTALPSRKSPGRQDPAGRVAPHRRVACPPGAAGCRSASVSGRRAGGVPLSRGCGGRCPGVCWRKMLGPQPAPVRRACVARHMPGTVGGGPASDMGGSFR</sequence>